<accession>A0A6C0BP62</accession>
<reference evidence="2" key="1">
    <citation type="journal article" date="2020" name="Nature">
        <title>Giant virus diversity and host interactions through global metagenomics.</title>
        <authorList>
            <person name="Schulz F."/>
            <person name="Roux S."/>
            <person name="Paez-Espino D."/>
            <person name="Jungbluth S."/>
            <person name="Walsh D.A."/>
            <person name="Denef V.J."/>
            <person name="McMahon K.D."/>
            <person name="Konstantinidis K.T."/>
            <person name="Eloe-Fadrosh E.A."/>
            <person name="Kyrpides N.C."/>
            <person name="Woyke T."/>
        </authorList>
    </citation>
    <scope>NUCLEOTIDE SEQUENCE</scope>
    <source>
        <strain evidence="2">GVMAG-M-3300018080-19</strain>
    </source>
</reference>
<dbReference type="InterPro" id="IPR013087">
    <property type="entry name" value="Znf_C2H2_type"/>
</dbReference>
<proteinExistence type="predicted"/>
<evidence type="ECO:0000313" key="2">
    <source>
        <dbReference type="EMBL" id="QHS93840.1"/>
    </source>
</evidence>
<feature type="domain" description="C2H2-type" evidence="1">
    <location>
        <begin position="2"/>
        <end position="30"/>
    </location>
</feature>
<name>A0A6C0BP62_9ZZZZ</name>
<dbReference type="EMBL" id="MN739210">
    <property type="protein sequence ID" value="QHS93840.1"/>
    <property type="molecule type" value="Genomic_DNA"/>
</dbReference>
<dbReference type="PROSITE" id="PS50157">
    <property type="entry name" value="ZINC_FINGER_C2H2_2"/>
    <property type="match status" value="1"/>
</dbReference>
<organism evidence="2">
    <name type="scientific">viral metagenome</name>
    <dbReference type="NCBI Taxonomy" id="1070528"/>
    <lineage>
        <taxon>unclassified sequences</taxon>
        <taxon>metagenomes</taxon>
        <taxon>organismal metagenomes</taxon>
    </lineage>
</organism>
<sequence>MPPCDLCGQFFRNKYLLNYHLKERHWGDRYTYKPETPILNSYLLATLSPTVLDYLYYRPDDLMHSHWRENFLELVDQIKIASNHQAYSNYDSILCYPLQQLSQCAFFRGAYTLSFYSSDGWITGSAQGIHEHLWLHDLLKAIYTFQQDMCRTSSYSRQVSRQLRLNLDTWRTFVKPHFHQNNGHSKTTT</sequence>
<evidence type="ECO:0000259" key="1">
    <source>
        <dbReference type="PROSITE" id="PS50157"/>
    </source>
</evidence>
<protein>
    <recommendedName>
        <fullName evidence="1">C2H2-type domain-containing protein</fullName>
    </recommendedName>
</protein>
<dbReference type="AlphaFoldDB" id="A0A6C0BP62"/>
<dbReference type="PROSITE" id="PS00028">
    <property type="entry name" value="ZINC_FINGER_C2H2_1"/>
    <property type="match status" value="1"/>
</dbReference>